<dbReference type="Proteomes" id="UP000005697">
    <property type="component" value="Unassembled WGS sequence"/>
</dbReference>
<reference evidence="1 2" key="1">
    <citation type="submission" date="2011-01" db="EMBL/GenBank/DDBJ databases">
        <authorList>
            <person name="Muzny D."/>
            <person name="Qin X."/>
            <person name="Deng J."/>
            <person name="Jiang H."/>
            <person name="Liu Y."/>
            <person name="Qu J."/>
            <person name="Song X.-Z."/>
            <person name="Zhang L."/>
            <person name="Thornton R."/>
            <person name="Coyle M."/>
            <person name="Francisco L."/>
            <person name="Jackson L."/>
            <person name="Javaid M."/>
            <person name="Korchina V."/>
            <person name="Kovar C."/>
            <person name="Mata R."/>
            <person name="Mathew T."/>
            <person name="Ngo R."/>
            <person name="Nguyen L."/>
            <person name="Nguyen N."/>
            <person name="Okwuonu G."/>
            <person name="Ongeri F."/>
            <person name="Pham C."/>
            <person name="Simmons D."/>
            <person name="Wilczek-Boney K."/>
            <person name="Hale W."/>
            <person name="Jakkamsetti A."/>
            <person name="Pham P."/>
            <person name="Ruth R."/>
            <person name="San Lucas F."/>
            <person name="Warren J."/>
            <person name="Zhang J."/>
            <person name="Zhao Z."/>
            <person name="Zhou C."/>
            <person name="Zhu D."/>
            <person name="Lee S."/>
            <person name="Bess C."/>
            <person name="Blankenburg K."/>
            <person name="Forbes L."/>
            <person name="Fu Q."/>
            <person name="Gubbala S."/>
            <person name="Hirani K."/>
            <person name="Jayaseelan J.C."/>
            <person name="Lara F."/>
            <person name="Munidasa M."/>
            <person name="Palculict T."/>
            <person name="Patil S."/>
            <person name="Pu L.-L."/>
            <person name="Saada N."/>
            <person name="Tang L."/>
            <person name="Weissenberger G."/>
            <person name="Zhu Y."/>
            <person name="Hemphill L."/>
            <person name="Shang Y."/>
            <person name="Youmans B."/>
            <person name="Ayvaz T."/>
            <person name="Ross M."/>
            <person name="Santibanez J."/>
            <person name="Aqrawi P."/>
            <person name="Gross S."/>
            <person name="Joshi V."/>
            <person name="Fowler G."/>
            <person name="Nazareth L."/>
            <person name="Reid J."/>
            <person name="Worley K."/>
            <person name="Petrosino J."/>
            <person name="Highlander S."/>
            <person name="Gibbs R."/>
        </authorList>
    </citation>
    <scope>NUCLEOTIDE SEQUENCE [LARGE SCALE GENOMIC DNA]</scope>
    <source>
        <strain evidence="1 2">DSM 16608</strain>
    </source>
</reference>
<dbReference type="HOGENOM" id="CLU_116609_1_0_10"/>
<dbReference type="OrthoDB" id="1030522at2"/>
<dbReference type="STRING" id="888743.HMPREF9141_0455"/>
<organism evidence="1 2">
    <name type="scientific">Prevotella multiformis DSM 16608</name>
    <dbReference type="NCBI Taxonomy" id="888743"/>
    <lineage>
        <taxon>Bacteria</taxon>
        <taxon>Pseudomonadati</taxon>
        <taxon>Bacteroidota</taxon>
        <taxon>Bacteroidia</taxon>
        <taxon>Bacteroidales</taxon>
        <taxon>Prevotellaceae</taxon>
        <taxon>Prevotella</taxon>
    </lineage>
</organism>
<evidence type="ECO:0000313" key="2">
    <source>
        <dbReference type="Proteomes" id="UP000005697"/>
    </source>
</evidence>
<dbReference type="eggNOG" id="ENOG5032Z7U">
    <property type="taxonomic scope" value="Bacteria"/>
</dbReference>
<dbReference type="AlphaFoldDB" id="F0F4D9"/>
<sequence>MEKEKWTAKRVVTIRIEQYLAEYISAKYCKNDATGGIKIPCNTDLYFCVWENMARQRSNQPDVLDGNLRIHLPFRKAGTACSPWKDPAYYNYLSPAAAKEIEIQIRRMFNFELHRVLLENEEFGRRRRNLDVIYDFIHAYRLKSISSDALLKNYYRFRNRLRPKKTRKYQKVATD</sequence>
<protein>
    <submittedName>
        <fullName evidence="1">Uncharacterized protein</fullName>
    </submittedName>
</protein>
<gene>
    <name evidence="1" type="ORF">HMPREF9141_0455</name>
</gene>
<comment type="caution">
    <text evidence="1">The sequence shown here is derived from an EMBL/GenBank/DDBJ whole genome shotgun (WGS) entry which is preliminary data.</text>
</comment>
<name>F0F4D9_9BACT</name>
<dbReference type="RefSeq" id="WP_007367993.1">
    <property type="nucleotide sequence ID" value="NZ_GL872283.1"/>
</dbReference>
<dbReference type="EMBL" id="AEWX01000004">
    <property type="protein sequence ID" value="EGC21097.1"/>
    <property type="molecule type" value="Genomic_DNA"/>
</dbReference>
<evidence type="ECO:0000313" key="1">
    <source>
        <dbReference type="EMBL" id="EGC21097.1"/>
    </source>
</evidence>
<keyword evidence="2" id="KW-1185">Reference proteome</keyword>
<proteinExistence type="predicted"/>
<accession>F0F4D9</accession>